<dbReference type="STRING" id="529505.SAMN05421761_10297"/>
<dbReference type="AlphaFoldDB" id="A0A1N7KIA1"/>
<dbReference type="Proteomes" id="UP000186026">
    <property type="component" value="Unassembled WGS sequence"/>
</dbReference>
<proteinExistence type="predicted"/>
<evidence type="ECO:0000313" key="2">
    <source>
        <dbReference type="EMBL" id="SIS61224.1"/>
    </source>
</evidence>
<sequence length="160" mass="18581">MPFFPSQSEVLVSSLHKDEVLANLQEVTKQVNYLDYDFKGEKPHQFNGSITNDQFRLSLVIQKADSFLPLIKGRVEETPKGSILFLTYRLFPSSSFFLGFWSFVCLALVFFFFFVAEKPLYAAGSLVFGLFNYSFAWLHFKRKIKISQDIFHQLLDKNQP</sequence>
<feature type="transmembrane region" description="Helical" evidence="1">
    <location>
        <begin position="96"/>
        <end position="114"/>
    </location>
</feature>
<dbReference type="RefSeq" id="WP_076498326.1">
    <property type="nucleotide sequence ID" value="NZ_FTOP01000002.1"/>
</dbReference>
<organism evidence="2 3">
    <name type="scientific">Belliella pelovolcani</name>
    <dbReference type="NCBI Taxonomy" id="529505"/>
    <lineage>
        <taxon>Bacteria</taxon>
        <taxon>Pseudomonadati</taxon>
        <taxon>Bacteroidota</taxon>
        <taxon>Cytophagia</taxon>
        <taxon>Cytophagales</taxon>
        <taxon>Cyclobacteriaceae</taxon>
        <taxon>Belliella</taxon>
    </lineage>
</organism>
<keyword evidence="3" id="KW-1185">Reference proteome</keyword>
<protein>
    <submittedName>
        <fullName evidence="2">Uncharacterized protein</fullName>
    </submittedName>
</protein>
<evidence type="ECO:0000256" key="1">
    <source>
        <dbReference type="SAM" id="Phobius"/>
    </source>
</evidence>
<keyword evidence="1" id="KW-0472">Membrane</keyword>
<evidence type="ECO:0000313" key="3">
    <source>
        <dbReference type="Proteomes" id="UP000186026"/>
    </source>
</evidence>
<dbReference type="EMBL" id="FTOP01000002">
    <property type="protein sequence ID" value="SIS61224.1"/>
    <property type="molecule type" value="Genomic_DNA"/>
</dbReference>
<reference evidence="3" key="1">
    <citation type="submission" date="2017-01" db="EMBL/GenBank/DDBJ databases">
        <authorList>
            <person name="Varghese N."/>
            <person name="Submissions S."/>
        </authorList>
    </citation>
    <scope>NUCLEOTIDE SEQUENCE [LARGE SCALE GENOMIC DNA]</scope>
    <source>
        <strain evidence="3">DSM 46698</strain>
    </source>
</reference>
<dbReference type="OrthoDB" id="980906at2"/>
<gene>
    <name evidence="2" type="ORF">SAMN05421761_10297</name>
</gene>
<feature type="transmembrane region" description="Helical" evidence="1">
    <location>
        <begin position="120"/>
        <end position="140"/>
    </location>
</feature>
<name>A0A1N7KIA1_9BACT</name>
<keyword evidence="1" id="KW-0812">Transmembrane</keyword>
<accession>A0A1N7KIA1</accession>
<keyword evidence="1" id="KW-1133">Transmembrane helix</keyword>